<dbReference type="AlphaFoldDB" id="A0A249JX16"/>
<dbReference type="KEGG" id="abam:B1s21122_01620"/>
<dbReference type="Proteomes" id="UP000217153">
    <property type="component" value="Chromosome"/>
</dbReference>
<name>A0A249JX16_9ACTN</name>
<proteinExistence type="predicted"/>
<dbReference type="OrthoDB" id="2988503at2"/>
<accession>A0A249JX16</accession>
<evidence type="ECO:0000259" key="1">
    <source>
        <dbReference type="Pfam" id="PF12680"/>
    </source>
</evidence>
<dbReference type="SUPFAM" id="SSF54427">
    <property type="entry name" value="NTF2-like"/>
    <property type="match status" value="1"/>
</dbReference>
<dbReference type="EMBL" id="CP016768">
    <property type="protein sequence ID" value="ASY09056.1"/>
    <property type="molecule type" value="Genomic_DNA"/>
</dbReference>
<dbReference type="InterPro" id="IPR037401">
    <property type="entry name" value="SnoaL-like"/>
</dbReference>
<sequence length="153" mass="16964">MLIYSSIVEKLVRKTFLAVQNHNYEEVLKGVSSTNLTHRFAGPNSLGGIRHDKEAMSRWFKRVGTVLPNLKFEVTSVLVQGGPWNTTVVARWVATCNLENGEPYVNPGIHVIKLRWGKAYDFDVYEDTFAVTAGLEKQAKSGIADASAPQIVS</sequence>
<dbReference type="RefSeq" id="WP_095680359.1">
    <property type="nucleotide sequence ID" value="NZ_CP016768.2"/>
</dbReference>
<gene>
    <name evidence="2" type="ORF">B1s21122_01620</name>
</gene>
<dbReference type="InterPro" id="IPR032710">
    <property type="entry name" value="NTF2-like_dom_sf"/>
</dbReference>
<reference evidence="3" key="1">
    <citation type="submission" date="2016-10" db="EMBL/GenBank/DDBJ databases">
        <title>High microdiversification within the ubiquitous acI lineage of Actinobacteria.</title>
        <authorList>
            <person name="Neuenschwander S.M."/>
            <person name="Salcher M."/>
            <person name="Ghai R."/>
            <person name="Pernthaler J."/>
        </authorList>
    </citation>
    <scope>NUCLEOTIDE SEQUENCE [LARGE SCALE GENOMIC DNA]</scope>
</reference>
<protein>
    <recommendedName>
        <fullName evidence="1">SnoaL-like domain-containing protein</fullName>
    </recommendedName>
</protein>
<feature type="domain" description="SnoaL-like" evidence="1">
    <location>
        <begin position="12"/>
        <end position="119"/>
    </location>
</feature>
<dbReference type="Gene3D" id="3.10.450.50">
    <property type="match status" value="1"/>
</dbReference>
<evidence type="ECO:0000313" key="2">
    <source>
        <dbReference type="EMBL" id="ASY09056.1"/>
    </source>
</evidence>
<keyword evidence="3" id="KW-1185">Reference proteome</keyword>
<dbReference type="Pfam" id="PF12680">
    <property type="entry name" value="SnoaL_2"/>
    <property type="match status" value="1"/>
</dbReference>
<organism evidence="2 3">
    <name type="scientific">Candidatus Nanopelagicus limnae</name>
    <dbReference type="NCBI Taxonomy" id="1884634"/>
    <lineage>
        <taxon>Bacteria</taxon>
        <taxon>Bacillati</taxon>
        <taxon>Actinomycetota</taxon>
        <taxon>Actinomycetes</taxon>
        <taxon>Candidatus Nanopelagicales</taxon>
        <taxon>Candidatus Nanopelagicaceae</taxon>
        <taxon>Candidatus Nanopelagicus</taxon>
    </lineage>
</organism>
<evidence type="ECO:0000313" key="3">
    <source>
        <dbReference type="Proteomes" id="UP000217153"/>
    </source>
</evidence>